<dbReference type="Gene3D" id="3.30.70.3490">
    <property type="match status" value="1"/>
</dbReference>
<dbReference type="InterPro" id="IPR037239">
    <property type="entry name" value="OSBP_sf"/>
</dbReference>
<protein>
    <recommendedName>
        <fullName evidence="8">Oxysterol-binding protein</fullName>
    </recommendedName>
</protein>
<evidence type="ECO:0008006" key="8">
    <source>
        <dbReference type="Google" id="ProtNLM"/>
    </source>
</evidence>
<dbReference type="EMBL" id="CAMGYJ010000011">
    <property type="protein sequence ID" value="CAI0628065.1"/>
    <property type="molecule type" value="Genomic_DNA"/>
</dbReference>
<keyword evidence="3" id="KW-0445">Lipid transport</keyword>
<proteinExistence type="inferred from homology"/>
<accession>A0AAV0S5D2</accession>
<dbReference type="Proteomes" id="UP001154282">
    <property type="component" value="Unassembled WGS sequence"/>
</dbReference>
<dbReference type="GO" id="GO:0016020">
    <property type="term" value="C:membrane"/>
    <property type="evidence" value="ECO:0007669"/>
    <property type="project" value="TreeGrafter"/>
</dbReference>
<evidence type="ECO:0000313" key="6">
    <source>
        <dbReference type="EMBL" id="CAI0628065.1"/>
    </source>
</evidence>
<comment type="similarity">
    <text evidence="2 5">Belongs to the OSBP family.</text>
</comment>
<dbReference type="FunFam" id="2.40.160.120:FF:000011">
    <property type="entry name" value="Oxysterol-binding protein-related protein 4C"/>
    <property type="match status" value="1"/>
</dbReference>
<dbReference type="AlphaFoldDB" id="A0AAV0S5D2"/>
<evidence type="ECO:0000256" key="3">
    <source>
        <dbReference type="ARBA" id="ARBA00023055"/>
    </source>
</evidence>
<evidence type="ECO:0000256" key="1">
    <source>
        <dbReference type="ARBA" id="ARBA00003361"/>
    </source>
</evidence>
<evidence type="ECO:0000256" key="5">
    <source>
        <dbReference type="RuleBase" id="RU003844"/>
    </source>
</evidence>
<keyword evidence="7" id="KW-1185">Reference proteome</keyword>
<keyword evidence="4" id="KW-0446">Lipid-binding</keyword>
<evidence type="ECO:0000256" key="4">
    <source>
        <dbReference type="ARBA" id="ARBA00023121"/>
    </source>
</evidence>
<organism evidence="6 7">
    <name type="scientific">Linum tenue</name>
    <dbReference type="NCBI Taxonomy" id="586396"/>
    <lineage>
        <taxon>Eukaryota</taxon>
        <taxon>Viridiplantae</taxon>
        <taxon>Streptophyta</taxon>
        <taxon>Embryophyta</taxon>
        <taxon>Tracheophyta</taxon>
        <taxon>Spermatophyta</taxon>
        <taxon>Magnoliopsida</taxon>
        <taxon>eudicotyledons</taxon>
        <taxon>Gunneridae</taxon>
        <taxon>Pentapetalae</taxon>
        <taxon>rosids</taxon>
        <taxon>fabids</taxon>
        <taxon>Malpighiales</taxon>
        <taxon>Linaceae</taxon>
        <taxon>Linum</taxon>
    </lineage>
</organism>
<dbReference type="PANTHER" id="PTHR10972">
    <property type="entry name" value="OXYSTEROL-BINDING PROTEIN-RELATED"/>
    <property type="match status" value="1"/>
</dbReference>
<dbReference type="Pfam" id="PF01237">
    <property type="entry name" value="Oxysterol_BP"/>
    <property type="match status" value="1"/>
</dbReference>
<evidence type="ECO:0000313" key="7">
    <source>
        <dbReference type="Proteomes" id="UP001154282"/>
    </source>
</evidence>
<dbReference type="GO" id="GO:0005829">
    <property type="term" value="C:cytosol"/>
    <property type="evidence" value="ECO:0007669"/>
    <property type="project" value="TreeGrafter"/>
</dbReference>
<dbReference type="PANTHER" id="PTHR10972:SF102">
    <property type="entry name" value="OXYSTEROL-BINDING PROTEIN"/>
    <property type="match status" value="1"/>
</dbReference>
<reference evidence="6" key="1">
    <citation type="submission" date="2022-08" db="EMBL/GenBank/DDBJ databases">
        <authorList>
            <person name="Gutierrez-Valencia J."/>
        </authorList>
    </citation>
    <scope>NUCLEOTIDE SEQUENCE</scope>
</reference>
<dbReference type="PROSITE" id="PS01013">
    <property type="entry name" value="OSBP"/>
    <property type="match status" value="1"/>
</dbReference>
<dbReference type="InterPro" id="IPR018494">
    <property type="entry name" value="Oxysterol-bd_CS"/>
</dbReference>
<dbReference type="Gene3D" id="2.40.160.120">
    <property type="match status" value="1"/>
</dbReference>
<dbReference type="InterPro" id="IPR000648">
    <property type="entry name" value="Oxysterol-bd"/>
</dbReference>
<dbReference type="GO" id="GO:0006869">
    <property type="term" value="P:lipid transport"/>
    <property type="evidence" value="ECO:0007669"/>
    <property type="project" value="UniProtKB-KW"/>
</dbReference>
<evidence type="ECO:0000256" key="2">
    <source>
        <dbReference type="ARBA" id="ARBA00008842"/>
    </source>
</evidence>
<gene>
    <name evidence="6" type="ORF">LITE_LOCUS51520</name>
</gene>
<name>A0AAV0S5D2_9ROSI</name>
<sequence length="410" mass="45562">MVSGQGWNEERKQQQQEAVVLTKPLMVEGDSDVDYRTPNLVQRILSLFKNVRPGSDLTGFQRVQLPPSFNYPKSQLQMYGESVYCAGKDMLGECSSSGKGDALERFTRVVGWSISTNRPAIFGVAPYNPVLGETHHVSSRSLNVRLEQVSHHPPATALHATDRIRGIDMLWFHRPIPRFHGTRVEVEVQGKRRLKLVEHGETYVMNSPNLTIKFIPPSVDWTGTVRVSCQETGYEAELNYATSSFLGRWSSSNNSVTGRIYKTAAAASPPSSPPSGDEHDKLLYTLHGHWSSVVKIKDQNGGGERVIYNAKEVASRLKAPILKDPQNVLPTESASVWSEVSRAIMSRNWEKAKDAKRAVEEAQRELANARSSRGEIWAPKYFAPSKGDDEPCEYSPLEALVPPAPIVVPS</sequence>
<dbReference type="SUPFAM" id="SSF144000">
    <property type="entry name" value="Oxysterol-binding protein-like"/>
    <property type="match status" value="1"/>
</dbReference>
<keyword evidence="3" id="KW-0813">Transport</keyword>
<dbReference type="FunFam" id="3.30.70.3490:FF:000007">
    <property type="entry name" value="Oxysterol-binding protein-related protein 4B"/>
    <property type="match status" value="1"/>
</dbReference>
<comment type="caution">
    <text evidence="6">The sequence shown here is derived from an EMBL/GenBank/DDBJ whole genome shotgun (WGS) entry which is preliminary data.</text>
</comment>
<dbReference type="GO" id="GO:0032934">
    <property type="term" value="F:sterol binding"/>
    <property type="evidence" value="ECO:0007669"/>
    <property type="project" value="TreeGrafter"/>
</dbReference>
<comment type="function">
    <text evidence="1">May be involved in the transport of sterols.</text>
</comment>